<comment type="caution">
    <text evidence="1">The sequence shown here is derived from an EMBL/GenBank/DDBJ whole genome shotgun (WGS) entry which is preliminary data.</text>
</comment>
<accession>C6LK98</accession>
<keyword evidence="2" id="KW-1185">Reference proteome</keyword>
<dbReference type="AlphaFoldDB" id="C6LK98"/>
<evidence type="ECO:0000313" key="1">
    <source>
        <dbReference type="EMBL" id="EET58979.1"/>
    </source>
</evidence>
<sequence>MDGAPHIRRAQDPWAGCLTYIASNTAFPGTGGFAERSSVLPFAYQTAVIFCGWVVEKISKTPIKDNIAKHRAAHNISDVLLWTGCVMTGA</sequence>
<proteinExistence type="predicted"/>
<protein>
    <submittedName>
        <fullName evidence="1">Uncharacterized protein</fullName>
    </submittedName>
</protein>
<dbReference type="EMBL" id="ACCL02000023">
    <property type="protein sequence ID" value="EET58979.1"/>
    <property type="molecule type" value="Genomic_DNA"/>
</dbReference>
<reference evidence="1" key="1">
    <citation type="submission" date="2009-07" db="EMBL/GenBank/DDBJ databases">
        <authorList>
            <person name="Weinstock G."/>
            <person name="Sodergren E."/>
            <person name="Clifton S."/>
            <person name="Fulton L."/>
            <person name="Fulton B."/>
            <person name="Courtney L."/>
            <person name="Fronick C."/>
            <person name="Harrison M."/>
            <person name="Strong C."/>
            <person name="Farmer C."/>
            <person name="Delahaunty K."/>
            <person name="Markovic C."/>
            <person name="Hall O."/>
            <person name="Minx P."/>
            <person name="Tomlinson C."/>
            <person name="Mitreva M."/>
            <person name="Nelson J."/>
            <person name="Hou S."/>
            <person name="Wollam A."/>
            <person name="Pepin K.H."/>
            <person name="Johnson M."/>
            <person name="Bhonagiri V."/>
            <person name="Nash W.E."/>
            <person name="Warren W."/>
            <person name="Chinwalla A."/>
            <person name="Mardis E.R."/>
            <person name="Wilson R.K."/>
        </authorList>
    </citation>
    <scope>NUCLEOTIDE SEQUENCE [LARGE SCALE GENOMIC DNA]</scope>
    <source>
        <strain evidence="1">DSM 14469</strain>
    </source>
</reference>
<name>C6LK98_9FIRM</name>
<evidence type="ECO:0000313" key="2">
    <source>
        <dbReference type="Proteomes" id="UP000005561"/>
    </source>
</evidence>
<dbReference type="Proteomes" id="UP000005561">
    <property type="component" value="Unassembled WGS sequence"/>
</dbReference>
<organism evidence="1 2">
    <name type="scientific">Marvinbryantia formatexigens DSM 14469</name>
    <dbReference type="NCBI Taxonomy" id="478749"/>
    <lineage>
        <taxon>Bacteria</taxon>
        <taxon>Bacillati</taxon>
        <taxon>Bacillota</taxon>
        <taxon>Clostridia</taxon>
        <taxon>Lachnospirales</taxon>
        <taxon>Lachnospiraceae</taxon>
        <taxon>Marvinbryantia</taxon>
    </lineage>
</organism>
<gene>
    <name evidence="1" type="ORF">BRYFOR_09085</name>
</gene>